<comment type="caution">
    <text evidence="1">The sequence shown here is derived from an EMBL/GenBank/DDBJ whole genome shotgun (WGS) entry which is preliminary data.</text>
</comment>
<dbReference type="Gene3D" id="1.10.1070.11">
    <property type="entry name" value="Phosphatidylinositol 3-/4-kinase, catalytic domain"/>
    <property type="match status" value="1"/>
</dbReference>
<proteinExistence type="predicted"/>
<name>X1G1E2_9ZZZZ</name>
<accession>X1G1E2</accession>
<evidence type="ECO:0000313" key="1">
    <source>
        <dbReference type="EMBL" id="GAH38610.1"/>
    </source>
</evidence>
<dbReference type="AlphaFoldDB" id="X1G1E2"/>
<organism evidence="1">
    <name type="scientific">marine sediment metagenome</name>
    <dbReference type="NCBI Taxonomy" id="412755"/>
    <lineage>
        <taxon>unclassified sequences</taxon>
        <taxon>metagenomes</taxon>
        <taxon>ecological metagenomes</taxon>
    </lineage>
</organism>
<sequence length="82" mass="9403">ACSGFEIAQRHAHIFSTLIELMLPCGSDVLTEDQSQFVKKSLGQWEGEREGKKKFYNIIHKSLQDKRTLLNEFAHLIATRNV</sequence>
<reference evidence="1" key="1">
    <citation type="journal article" date="2014" name="Front. Microbiol.">
        <title>High frequency of phylogenetically diverse reductive dehalogenase-homologous genes in deep subseafloor sedimentary metagenomes.</title>
        <authorList>
            <person name="Kawai M."/>
            <person name="Futagami T."/>
            <person name="Toyoda A."/>
            <person name="Takaki Y."/>
            <person name="Nishi S."/>
            <person name="Hori S."/>
            <person name="Arai W."/>
            <person name="Tsubouchi T."/>
            <person name="Morono Y."/>
            <person name="Uchiyama I."/>
            <person name="Ito T."/>
            <person name="Fujiyama A."/>
            <person name="Inagaki F."/>
            <person name="Takami H."/>
        </authorList>
    </citation>
    <scope>NUCLEOTIDE SEQUENCE</scope>
    <source>
        <strain evidence="1">Expedition CK06-06</strain>
    </source>
</reference>
<dbReference type="InterPro" id="IPR036940">
    <property type="entry name" value="PI3/4_kinase_cat_sf"/>
</dbReference>
<protein>
    <submittedName>
        <fullName evidence="1">Uncharacterized protein</fullName>
    </submittedName>
</protein>
<dbReference type="EMBL" id="BARU01008239">
    <property type="protein sequence ID" value="GAH38610.1"/>
    <property type="molecule type" value="Genomic_DNA"/>
</dbReference>
<feature type="non-terminal residue" evidence="1">
    <location>
        <position position="1"/>
    </location>
</feature>
<gene>
    <name evidence="1" type="ORF">S03H2_16150</name>
</gene>